<evidence type="ECO:0000313" key="2">
    <source>
        <dbReference type="Proteomes" id="UP000315289"/>
    </source>
</evidence>
<reference evidence="1 2" key="1">
    <citation type="journal article" date="2019" name="Front. Microbiol.">
        <title>Ammonia Oxidation by the Arctic Terrestrial Thaumarchaeote Candidatus Nitrosocosmicus arcticus Is Stimulated by Increasing Temperatures.</title>
        <authorList>
            <person name="Alves R.J.E."/>
            <person name="Kerou M."/>
            <person name="Zappe A."/>
            <person name="Bittner R."/>
            <person name="Abby S.S."/>
            <person name="Schmidt H.A."/>
            <person name="Pfeifer K."/>
            <person name="Schleper C."/>
        </authorList>
    </citation>
    <scope>NUCLEOTIDE SEQUENCE [LARGE SCALE GENOMIC DNA]</scope>
    <source>
        <strain evidence="1 2">Kfb</strain>
    </source>
</reference>
<sequence length="41" mass="4974">MINNDITKEIRIPKQNDLKIQLINNDFEYYVEDSHKLIIKL</sequence>
<organism evidence="1 2">
    <name type="scientific">Candidatus Nitrosocosmicus arcticus</name>
    <dbReference type="NCBI Taxonomy" id="2035267"/>
    <lineage>
        <taxon>Archaea</taxon>
        <taxon>Nitrososphaerota</taxon>
        <taxon>Nitrososphaeria</taxon>
        <taxon>Nitrososphaerales</taxon>
        <taxon>Nitrososphaeraceae</taxon>
        <taxon>Candidatus Nitrosocosmicus</taxon>
    </lineage>
</organism>
<comment type="caution">
    <text evidence="1">The sequence shown here is derived from an EMBL/GenBank/DDBJ whole genome shotgun (WGS) entry which is preliminary data.</text>
</comment>
<keyword evidence="2" id="KW-1185">Reference proteome</keyword>
<protein>
    <submittedName>
        <fullName evidence="1">Uncharacterized protein</fullName>
    </submittedName>
</protein>
<dbReference type="AlphaFoldDB" id="A0A557SUC8"/>
<evidence type="ECO:0000313" key="1">
    <source>
        <dbReference type="EMBL" id="TVP40203.1"/>
    </source>
</evidence>
<proteinExistence type="predicted"/>
<accession>A0A557SUC8</accession>
<dbReference type="EMBL" id="VOAH01000009">
    <property type="protein sequence ID" value="TVP40203.1"/>
    <property type="molecule type" value="Genomic_DNA"/>
</dbReference>
<gene>
    <name evidence="1" type="ORF">NARC_90109</name>
</gene>
<name>A0A557SUC8_9ARCH</name>
<dbReference type="Proteomes" id="UP000315289">
    <property type="component" value="Unassembled WGS sequence"/>
</dbReference>